<reference evidence="5 6" key="1">
    <citation type="journal article" date="2016" name="Mol. Biol. Evol.">
        <title>Comparative Genomics of Early-Diverging Mushroom-Forming Fungi Provides Insights into the Origins of Lignocellulose Decay Capabilities.</title>
        <authorList>
            <person name="Nagy L.G."/>
            <person name="Riley R."/>
            <person name="Tritt A."/>
            <person name="Adam C."/>
            <person name="Daum C."/>
            <person name="Floudas D."/>
            <person name="Sun H."/>
            <person name="Yadav J.S."/>
            <person name="Pangilinan J."/>
            <person name="Larsson K.H."/>
            <person name="Matsuura K."/>
            <person name="Barry K."/>
            <person name="Labutti K."/>
            <person name="Kuo R."/>
            <person name="Ohm R.A."/>
            <person name="Bhattacharya S.S."/>
            <person name="Shirouzu T."/>
            <person name="Yoshinaga Y."/>
            <person name="Martin F.M."/>
            <person name="Grigoriev I.V."/>
            <person name="Hibbett D.S."/>
        </authorList>
    </citation>
    <scope>NUCLEOTIDE SEQUENCE [LARGE SCALE GENOMIC DNA]</scope>
    <source>
        <strain evidence="5 6">TUFC12733</strain>
    </source>
</reference>
<evidence type="ECO:0000256" key="4">
    <source>
        <dbReference type="SAM" id="MobiDB-lite"/>
    </source>
</evidence>
<feature type="non-terminal residue" evidence="5">
    <location>
        <position position="106"/>
    </location>
</feature>
<dbReference type="AlphaFoldDB" id="A0A167K239"/>
<proteinExistence type="inferred from homology"/>
<dbReference type="PANTHER" id="PTHR13475:SF3">
    <property type="entry name" value="NEUGRIN"/>
    <property type="match status" value="1"/>
</dbReference>
<dbReference type="OrthoDB" id="5578174at2759"/>
<feature type="region of interest" description="Disordered" evidence="4">
    <location>
        <begin position="1"/>
        <end position="23"/>
    </location>
</feature>
<dbReference type="Proteomes" id="UP000076738">
    <property type="component" value="Unassembled WGS sequence"/>
</dbReference>
<evidence type="ECO:0000313" key="5">
    <source>
        <dbReference type="EMBL" id="KZO94179.1"/>
    </source>
</evidence>
<organism evidence="5 6">
    <name type="scientific">Calocera viscosa (strain TUFC12733)</name>
    <dbReference type="NCBI Taxonomy" id="1330018"/>
    <lineage>
        <taxon>Eukaryota</taxon>
        <taxon>Fungi</taxon>
        <taxon>Dikarya</taxon>
        <taxon>Basidiomycota</taxon>
        <taxon>Agaricomycotina</taxon>
        <taxon>Dacrymycetes</taxon>
        <taxon>Dacrymycetales</taxon>
        <taxon>Dacrymycetaceae</taxon>
        <taxon>Calocera</taxon>
    </lineage>
</organism>
<evidence type="ECO:0000256" key="1">
    <source>
        <dbReference type="ARBA" id="ARBA00003548"/>
    </source>
</evidence>
<gene>
    <name evidence="5" type="ORF">CALVIDRAFT_484619</name>
</gene>
<evidence type="ECO:0000256" key="2">
    <source>
        <dbReference type="ARBA" id="ARBA00010895"/>
    </source>
</evidence>
<dbReference type="EMBL" id="KV417296">
    <property type="protein sequence ID" value="KZO94179.1"/>
    <property type="molecule type" value="Genomic_DNA"/>
</dbReference>
<name>A0A167K239_CALVF</name>
<dbReference type="InterPro" id="IPR010487">
    <property type="entry name" value="NGRN/Rrg9"/>
</dbReference>
<evidence type="ECO:0000256" key="3">
    <source>
        <dbReference type="ARBA" id="ARBA00013566"/>
    </source>
</evidence>
<accession>A0A167K239</accession>
<sequence length="106" mass="12424">MPPAPVPPNPKRDPALLPPNRPATPAAWVAHKARMRELYPSGWSPPRKISREAMNVLRVFHQEDPEQFGVQDLAERFQISTEAVRRILRSRWQPGPKREMRMRRRE</sequence>
<dbReference type="STRING" id="1330018.A0A167K239"/>
<comment type="similarity">
    <text evidence="2">Belongs to the RRG9 family.</text>
</comment>
<keyword evidence="6" id="KW-1185">Reference proteome</keyword>
<dbReference type="GO" id="GO:0005634">
    <property type="term" value="C:nucleus"/>
    <property type="evidence" value="ECO:0007669"/>
    <property type="project" value="TreeGrafter"/>
</dbReference>
<dbReference type="Pfam" id="PF06413">
    <property type="entry name" value="Neugrin"/>
    <property type="match status" value="1"/>
</dbReference>
<comment type="function">
    <text evidence="1">Required for respiratory activity and maintenance and expression of the mitochondrial genome.</text>
</comment>
<protein>
    <recommendedName>
        <fullName evidence="3">Required for respiratory growth protein 9, mitochondrial</fullName>
    </recommendedName>
</protein>
<dbReference type="PANTHER" id="PTHR13475">
    <property type="entry name" value="NEUGRIN"/>
    <property type="match status" value="1"/>
</dbReference>
<evidence type="ECO:0000313" key="6">
    <source>
        <dbReference type="Proteomes" id="UP000076738"/>
    </source>
</evidence>